<dbReference type="InterPro" id="IPR007219">
    <property type="entry name" value="XnlR_reg_dom"/>
</dbReference>
<evidence type="ECO:0000256" key="5">
    <source>
        <dbReference type="SAM" id="MobiDB-lite"/>
    </source>
</evidence>
<keyword evidence="2" id="KW-0805">Transcription regulation</keyword>
<gene>
    <name evidence="7" type="ORF">N7468_006790</name>
</gene>
<comment type="subcellular location">
    <subcellularLocation>
        <location evidence="1">Nucleus</location>
    </subcellularLocation>
</comment>
<evidence type="ECO:0000256" key="4">
    <source>
        <dbReference type="ARBA" id="ARBA00023242"/>
    </source>
</evidence>
<organism evidence="7 8">
    <name type="scientific">Penicillium chermesinum</name>
    <dbReference type="NCBI Taxonomy" id="63820"/>
    <lineage>
        <taxon>Eukaryota</taxon>
        <taxon>Fungi</taxon>
        <taxon>Dikarya</taxon>
        <taxon>Ascomycota</taxon>
        <taxon>Pezizomycotina</taxon>
        <taxon>Eurotiomycetes</taxon>
        <taxon>Eurotiomycetidae</taxon>
        <taxon>Eurotiales</taxon>
        <taxon>Aspergillaceae</taxon>
        <taxon>Penicillium</taxon>
    </lineage>
</organism>
<proteinExistence type="predicted"/>
<dbReference type="OrthoDB" id="5431381at2759"/>
<dbReference type="PANTHER" id="PTHR31001:SF86">
    <property type="entry name" value="ZN(II)2CYS6 TRANSCRIPTION FACTOR (EUROFUNG)"/>
    <property type="match status" value="1"/>
</dbReference>
<dbReference type="Pfam" id="PF04082">
    <property type="entry name" value="Fungal_trans"/>
    <property type="match status" value="1"/>
</dbReference>
<name>A0A9W9NT10_9EURO</name>
<reference evidence="7" key="2">
    <citation type="journal article" date="2023" name="IMA Fungus">
        <title>Comparative genomic study of the Penicillium genus elucidates a diverse pangenome and 15 lateral gene transfer events.</title>
        <authorList>
            <person name="Petersen C."/>
            <person name="Sorensen T."/>
            <person name="Nielsen M.R."/>
            <person name="Sondergaard T.E."/>
            <person name="Sorensen J.L."/>
            <person name="Fitzpatrick D.A."/>
            <person name="Frisvad J.C."/>
            <person name="Nielsen K.L."/>
        </authorList>
    </citation>
    <scope>NUCLEOTIDE SEQUENCE</scope>
    <source>
        <strain evidence="7">IBT 19713</strain>
    </source>
</reference>
<comment type="caution">
    <text evidence="7">The sequence shown here is derived from an EMBL/GenBank/DDBJ whole genome shotgun (WGS) entry which is preliminary data.</text>
</comment>
<dbReference type="EMBL" id="JAPQKS010000005">
    <property type="protein sequence ID" value="KAJ5225565.1"/>
    <property type="molecule type" value="Genomic_DNA"/>
</dbReference>
<accession>A0A9W9NT10</accession>
<evidence type="ECO:0000313" key="7">
    <source>
        <dbReference type="EMBL" id="KAJ5225565.1"/>
    </source>
</evidence>
<dbReference type="RefSeq" id="XP_058328976.1">
    <property type="nucleotide sequence ID" value="XM_058476086.1"/>
</dbReference>
<dbReference type="GeneID" id="83203389"/>
<keyword evidence="8" id="KW-1185">Reference proteome</keyword>
<evidence type="ECO:0000256" key="2">
    <source>
        <dbReference type="ARBA" id="ARBA00023015"/>
    </source>
</evidence>
<dbReference type="PANTHER" id="PTHR31001">
    <property type="entry name" value="UNCHARACTERIZED TRANSCRIPTIONAL REGULATORY PROTEIN"/>
    <property type="match status" value="1"/>
</dbReference>
<dbReference type="GO" id="GO:0008270">
    <property type="term" value="F:zinc ion binding"/>
    <property type="evidence" value="ECO:0007669"/>
    <property type="project" value="InterPro"/>
</dbReference>
<dbReference type="AlphaFoldDB" id="A0A9W9NT10"/>
<dbReference type="Proteomes" id="UP001150941">
    <property type="component" value="Unassembled WGS sequence"/>
</dbReference>
<dbReference type="GO" id="GO:0006351">
    <property type="term" value="P:DNA-templated transcription"/>
    <property type="evidence" value="ECO:0007669"/>
    <property type="project" value="InterPro"/>
</dbReference>
<dbReference type="GO" id="GO:0005634">
    <property type="term" value="C:nucleus"/>
    <property type="evidence" value="ECO:0007669"/>
    <property type="project" value="UniProtKB-SubCell"/>
</dbReference>
<evidence type="ECO:0000259" key="6">
    <source>
        <dbReference type="SMART" id="SM00906"/>
    </source>
</evidence>
<reference evidence="7" key="1">
    <citation type="submission" date="2022-11" db="EMBL/GenBank/DDBJ databases">
        <authorList>
            <person name="Petersen C."/>
        </authorList>
    </citation>
    <scope>NUCLEOTIDE SEQUENCE</scope>
    <source>
        <strain evidence="7">IBT 19713</strain>
    </source>
</reference>
<dbReference type="GO" id="GO:0003677">
    <property type="term" value="F:DNA binding"/>
    <property type="evidence" value="ECO:0007669"/>
    <property type="project" value="InterPro"/>
</dbReference>
<sequence>MSLAQQHKTGSEDPIIDFNTAQPQNNAVYDTPPSSSDRDSKASPRDTGTLLVHDDGTRYIDSSNWRAILEEIKSVREVINDAAETPKDLSGGDPFDESSPALLLGTRRLMSKQELLTDLPQRSITDRLVSRFLKSSEPFLILLHVPTFRREYDQFWRDPHGMPFTWIAQLYAMIAISVCLHYRSGEPLPLLTADPMAIWDEFRQRAAQCLIHSNYITPGKYKVEALLLYSLSEFHRSQDALMSVHYLFGITIRLALRMGYHRDASFYPKLSPWEGEMRRRVWALLCQLDTLVAFQNGIPRSIQPWYSDTALPTNLLDEDFDQDTVQLPPGRPDEERSPSSYTRSKARLMGAFGLIVDLSFKREYTPYEEIMDLDRKLKEARDQLPGYLTIRPMAQSIGDQTHHILARYTQELLYQKSRIVLHRPYMAEQDSKYAFSRRSCIEAATETLRHHHDISNESLPGGQLYADRFMINSFQNTDFMLSSMILCLALSQDIAGTTNSDLGSPERREQVQLLMKTHRIFQQTQNRSADTQRAFAALDVMLRQLKGLNIATLTLDDTEIFTPTSGDVSSETITTLEQHPYATFPASGDLIPSAHDPHEETSLSSFGVIGDMLTTPAQVDWRLYDSHMFGYDMTSPNDIWPPFEDISTADMGFPMNPDQ</sequence>
<evidence type="ECO:0000313" key="8">
    <source>
        <dbReference type="Proteomes" id="UP001150941"/>
    </source>
</evidence>
<evidence type="ECO:0000256" key="3">
    <source>
        <dbReference type="ARBA" id="ARBA00023163"/>
    </source>
</evidence>
<protein>
    <recommendedName>
        <fullName evidence="6">Xylanolytic transcriptional activator regulatory domain-containing protein</fullName>
    </recommendedName>
</protein>
<evidence type="ECO:0000256" key="1">
    <source>
        <dbReference type="ARBA" id="ARBA00004123"/>
    </source>
</evidence>
<keyword evidence="3" id="KW-0804">Transcription</keyword>
<feature type="region of interest" description="Disordered" evidence="5">
    <location>
        <begin position="1"/>
        <end position="50"/>
    </location>
</feature>
<feature type="domain" description="Xylanolytic transcriptional activator regulatory" evidence="6">
    <location>
        <begin position="244"/>
        <end position="318"/>
    </location>
</feature>
<dbReference type="CDD" id="cd12148">
    <property type="entry name" value="fungal_TF_MHR"/>
    <property type="match status" value="1"/>
</dbReference>
<keyword evidence="4" id="KW-0539">Nucleus</keyword>
<feature type="compositionally biased region" description="Polar residues" evidence="5">
    <location>
        <begin position="19"/>
        <end position="35"/>
    </location>
</feature>
<dbReference type="SMART" id="SM00906">
    <property type="entry name" value="Fungal_trans"/>
    <property type="match status" value="1"/>
</dbReference>
<dbReference type="InterPro" id="IPR050613">
    <property type="entry name" value="Sec_Metabolite_Reg"/>
</dbReference>